<dbReference type="Proteomes" id="UP000029914">
    <property type="component" value="Chromosome"/>
</dbReference>
<feature type="chain" id="PRO_5039046447" description="PepSY domain-containing protein" evidence="1">
    <location>
        <begin position="22"/>
        <end position="204"/>
    </location>
</feature>
<dbReference type="HOGENOM" id="CLU_104977_0_0_11"/>
<accession>A0A097IHK7</accession>
<dbReference type="EMBL" id="CP006764">
    <property type="protein sequence ID" value="AIT61632.1"/>
    <property type="molecule type" value="Genomic_DNA"/>
</dbReference>
<dbReference type="STRING" id="558173.CDOO_10405"/>
<keyword evidence="1" id="KW-0732">Signal</keyword>
<reference evidence="3 4" key="1">
    <citation type="submission" date="2013-09" db="EMBL/GenBank/DDBJ databases">
        <title>Complete genome sequence of Corynebacterium doosanense CAU 212(T) (=DSM 45436(T)), isolated from activated sludge.</title>
        <authorList>
            <person name="Schaffert L."/>
            <person name="Albersmeier A."/>
            <person name="Kalinowski J."/>
            <person name="Ruckert C."/>
        </authorList>
    </citation>
    <scope>NUCLEOTIDE SEQUENCE [LARGE SCALE GENOMIC DNA]</scope>
    <source>
        <strain evidence="3 4">CAU 212</strain>
    </source>
</reference>
<dbReference type="AlphaFoldDB" id="A0A097IHK7"/>
<dbReference type="OrthoDB" id="4415534at2"/>
<dbReference type="RefSeq" id="WP_018020674.1">
    <property type="nucleotide sequence ID" value="NZ_AQUX01000001.1"/>
</dbReference>
<dbReference type="InterPro" id="IPR025711">
    <property type="entry name" value="PepSY"/>
</dbReference>
<evidence type="ECO:0000313" key="4">
    <source>
        <dbReference type="Proteomes" id="UP000029914"/>
    </source>
</evidence>
<name>A0A097IHK7_9CORY</name>
<evidence type="ECO:0000259" key="2">
    <source>
        <dbReference type="Pfam" id="PF03413"/>
    </source>
</evidence>
<feature type="domain" description="PepSY" evidence="2">
    <location>
        <begin position="152"/>
        <end position="192"/>
    </location>
</feature>
<proteinExistence type="predicted"/>
<evidence type="ECO:0000256" key="1">
    <source>
        <dbReference type="SAM" id="SignalP"/>
    </source>
</evidence>
<sequence>MTIRRSILATTVAVSTAFALAACSDAADTANDAAGSATSAAASATDSAGSAVSSATSSASEASASSAASETSSAVREGELDPAFAAISAVKAEYADGIITAIDRDDNDETFDVDVVVGEDVLDLVVNADGAITEEERENDGDDVLEAQKATVTIDDAITDALERHPEGVIDEVSLEEDDGMLNWEIDLDGQDRSDLAEFSVRAS</sequence>
<evidence type="ECO:0000313" key="3">
    <source>
        <dbReference type="EMBL" id="AIT61632.1"/>
    </source>
</evidence>
<gene>
    <name evidence="3" type="ORF">CDOO_10405</name>
</gene>
<dbReference type="KEGG" id="cdo:CDOO_10405"/>
<feature type="signal peptide" evidence="1">
    <location>
        <begin position="1"/>
        <end position="21"/>
    </location>
</feature>
<organism evidence="3 4">
    <name type="scientific">Corynebacterium doosanense CAU 212 = DSM 45436</name>
    <dbReference type="NCBI Taxonomy" id="558173"/>
    <lineage>
        <taxon>Bacteria</taxon>
        <taxon>Bacillati</taxon>
        <taxon>Actinomycetota</taxon>
        <taxon>Actinomycetes</taxon>
        <taxon>Mycobacteriales</taxon>
        <taxon>Corynebacteriaceae</taxon>
        <taxon>Corynebacterium</taxon>
    </lineage>
</organism>
<dbReference type="eggNOG" id="COG3212">
    <property type="taxonomic scope" value="Bacteria"/>
</dbReference>
<keyword evidence="4" id="KW-1185">Reference proteome</keyword>
<dbReference type="Pfam" id="PF03413">
    <property type="entry name" value="PepSY"/>
    <property type="match status" value="1"/>
</dbReference>
<dbReference type="Gene3D" id="3.10.450.40">
    <property type="match status" value="1"/>
</dbReference>
<protein>
    <recommendedName>
        <fullName evidence="2">PepSY domain-containing protein</fullName>
    </recommendedName>
</protein>
<dbReference type="PROSITE" id="PS51257">
    <property type="entry name" value="PROKAR_LIPOPROTEIN"/>
    <property type="match status" value="1"/>
</dbReference>